<dbReference type="PATRIC" id="fig|1302272.5.peg.1937"/>
<accession>A0A0R1HZ07</accession>
<name>A0A0R1HZ07_9LACO</name>
<sequence>MGVVAMAEELNRFRQTLKTAYDLSEFLEDLSEADLRTRKKVKVDMRRCVNQIVQAYKGVIDDD</sequence>
<comment type="caution">
    <text evidence="1">The sequence shown here is derived from an EMBL/GenBank/DDBJ whole genome shotgun (WGS) entry which is preliminary data.</text>
</comment>
<gene>
    <name evidence="1" type="ORF">FC96_GL001903</name>
</gene>
<dbReference type="Proteomes" id="UP000050911">
    <property type="component" value="Unassembled WGS sequence"/>
</dbReference>
<evidence type="ECO:0000313" key="2">
    <source>
        <dbReference type="Proteomes" id="UP000050911"/>
    </source>
</evidence>
<dbReference type="AlphaFoldDB" id="A0A0R1HZ07"/>
<evidence type="ECO:0000313" key="1">
    <source>
        <dbReference type="EMBL" id="KRK48167.1"/>
    </source>
</evidence>
<protein>
    <submittedName>
        <fullName evidence="1">Uncharacterized protein</fullName>
    </submittedName>
</protein>
<organism evidence="1 2">
    <name type="scientific">Secundilactobacillus kimchicus JCM 15530</name>
    <dbReference type="NCBI Taxonomy" id="1302272"/>
    <lineage>
        <taxon>Bacteria</taxon>
        <taxon>Bacillati</taxon>
        <taxon>Bacillota</taxon>
        <taxon>Bacilli</taxon>
        <taxon>Lactobacillales</taxon>
        <taxon>Lactobacillaceae</taxon>
        <taxon>Secundilactobacillus</taxon>
    </lineage>
</organism>
<dbReference type="EMBL" id="AZCX01000004">
    <property type="protein sequence ID" value="KRK48167.1"/>
    <property type="molecule type" value="Genomic_DNA"/>
</dbReference>
<proteinExistence type="predicted"/>
<reference evidence="1 2" key="1">
    <citation type="journal article" date="2015" name="Genome Announc.">
        <title>Expanding the biotechnology potential of lactobacilli through comparative genomics of 213 strains and associated genera.</title>
        <authorList>
            <person name="Sun Z."/>
            <person name="Harris H.M."/>
            <person name="McCann A."/>
            <person name="Guo C."/>
            <person name="Argimon S."/>
            <person name="Zhang W."/>
            <person name="Yang X."/>
            <person name="Jeffery I.B."/>
            <person name="Cooney J.C."/>
            <person name="Kagawa T.F."/>
            <person name="Liu W."/>
            <person name="Song Y."/>
            <person name="Salvetti E."/>
            <person name="Wrobel A."/>
            <person name="Rasinkangas P."/>
            <person name="Parkhill J."/>
            <person name="Rea M.C."/>
            <person name="O'Sullivan O."/>
            <person name="Ritari J."/>
            <person name="Douillard F.P."/>
            <person name="Paul Ross R."/>
            <person name="Yang R."/>
            <person name="Briner A.E."/>
            <person name="Felis G.E."/>
            <person name="de Vos W.M."/>
            <person name="Barrangou R."/>
            <person name="Klaenhammer T.R."/>
            <person name="Caufield P.W."/>
            <person name="Cui Y."/>
            <person name="Zhang H."/>
            <person name="O'Toole P.W."/>
        </authorList>
    </citation>
    <scope>NUCLEOTIDE SEQUENCE [LARGE SCALE GENOMIC DNA]</scope>
    <source>
        <strain evidence="1 2">JCM 15530</strain>
    </source>
</reference>
<dbReference type="STRING" id="1302272.FC96_GL001903"/>
<keyword evidence="2" id="KW-1185">Reference proteome</keyword>